<organism evidence="1">
    <name type="scientific">Sesamum radiatum</name>
    <name type="common">Black benniseed</name>
    <dbReference type="NCBI Taxonomy" id="300843"/>
    <lineage>
        <taxon>Eukaryota</taxon>
        <taxon>Viridiplantae</taxon>
        <taxon>Streptophyta</taxon>
        <taxon>Embryophyta</taxon>
        <taxon>Tracheophyta</taxon>
        <taxon>Spermatophyta</taxon>
        <taxon>Magnoliopsida</taxon>
        <taxon>eudicotyledons</taxon>
        <taxon>Gunneridae</taxon>
        <taxon>Pentapetalae</taxon>
        <taxon>asterids</taxon>
        <taxon>lamiids</taxon>
        <taxon>Lamiales</taxon>
        <taxon>Pedaliaceae</taxon>
        <taxon>Sesamum</taxon>
    </lineage>
</organism>
<dbReference type="EMBL" id="JACGWJ010000004">
    <property type="protein sequence ID" value="KAL0423351.1"/>
    <property type="molecule type" value="Genomic_DNA"/>
</dbReference>
<accession>A0AAW2V202</accession>
<reference evidence="1" key="1">
    <citation type="submission" date="2020-06" db="EMBL/GenBank/DDBJ databases">
        <authorList>
            <person name="Li T."/>
            <person name="Hu X."/>
            <person name="Zhang T."/>
            <person name="Song X."/>
            <person name="Zhang H."/>
            <person name="Dai N."/>
            <person name="Sheng W."/>
            <person name="Hou X."/>
            <person name="Wei L."/>
        </authorList>
    </citation>
    <scope>NUCLEOTIDE SEQUENCE</scope>
    <source>
        <strain evidence="1">G02</strain>
        <tissue evidence="1">Leaf</tissue>
    </source>
</reference>
<reference evidence="1" key="2">
    <citation type="journal article" date="2024" name="Plant">
        <title>Genomic evolution and insights into agronomic trait innovations of Sesamum species.</title>
        <authorList>
            <person name="Miao H."/>
            <person name="Wang L."/>
            <person name="Qu L."/>
            <person name="Liu H."/>
            <person name="Sun Y."/>
            <person name="Le M."/>
            <person name="Wang Q."/>
            <person name="Wei S."/>
            <person name="Zheng Y."/>
            <person name="Lin W."/>
            <person name="Duan Y."/>
            <person name="Cao H."/>
            <person name="Xiong S."/>
            <person name="Wang X."/>
            <person name="Wei L."/>
            <person name="Li C."/>
            <person name="Ma Q."/>
            <person name="Ju M."/>
            <person name="Zhao R."/>
            <person name="Li G."/>
            <person name="Mu C."/>
            <person name="Tian Q."/>
            <person name="Mei H."/>
            <person name="Zhang T."/>
            <person name="Gao T."/>
            <person name="Zhang H."/>
        </authorList>
    </citation>
    <scope>NUCLEOTIDE SEQUENCE</scope>
    <source>
        <strain evidence="1">G02</strain>
    </source>
</reference>
<dbReference type="AlphaFoldDB" id="A0AAW2V202"/>
<comment type="caution">
    <text evidence="1">The sequence shown here is derived from an EMBL/GenBank/DDBJ whole genome shotgun (WGS) entry which is preliminary data.</text>
</comment>
<gene>
    <name evidence="1" type="ORF">Sradi_0869900</name>
</gene>
<proteinExistence type="predicted"/>
<sequence>MGEGALFIEADADVRMQQFDDTLQSLFPCLEEFLLDVPGSVGVVNCPLCLFRLSFSLGPQMDSGLGKRKQIIRLAGWFPAKTL</sequence>
<evidence type="ECO:0000313" key="1">
    <source>
        <dbReference type="EMBL" id="KAL0423351.1"/>
    </source>
</evidence>
<name>A0AAW2V202_SESRA</name>
<protein>
    <submittedName>
        <fullName evidence="1">Benzyl alcohol O-benzoyltransferase</fullName>
    </submittedName>
</protein>